<protein>
    <submittedName>
        <fullName evidence="2">Transposon, En/Spm-like protein</fullName>
    </submittedName>
</protein>
<dbReference type="KEGG" id="qsa:O6P43_034437"/>
<dbReference type="AlphaFoldDB" id="A0AAD7KPI1"/>
<dbReference type="EMBL" id="JARAOO010000026">
    <property type="protein sequence ID" value="KAJ7942535.1"/>
    <property type="molecule type" value="Genomic_DNA"/>
</dbReference>
<keyword evidence="3" id="KW-1185">Reference proteome</keyword>
<evidence type="ECO:0000313" key="2">
    <source>
        <dbReference type="EMBL" id="KAJ7942535.1"/>
    </source>
</evidence>
<dbReference type="PANTHER" id="PTHR48258">
    <property type="entry name" value="DUF4218 DOMAIN-CONTAINING PROTEIN-RELATED"/>
    <property type="match status" value="1"/>
</dbReference>
<dbReference type="Pfam" id="PF13960">
    <property type="entry name" value="DUF4218"/>
    <property type="match status" value="1"/>
</dbReference>
<dbReference type="InterPro" id="IPR025452">
    <property type="entry name" value="DUF4218"/>
</dbReference>
<gene>
    <name evidence="2" type="ORF">O6P43_034437</name>
</gene>
<organism evidence="2 3">
    <name type="scientific">Quillaja saponaria</name>
    <name type="common">Soap bark tree</name>
    <dbReference type="NCBI Taxonomy" id="32244"/>
    <lineage>
        <taxon>Eukaryota</taxon>
        <taxon>Viridiplantae</taxon>
        <taxon>Streptophyta</taxon>
        <taxon>Embryophyta</taxon>
        <taxon>Tracheophyta</taxon>
        <taxon>Spermatophyta</taxon>
        <taxon>Magnoliopsida</taxon>
        <taxon>eudicotyledons</taxon>
        <taxon>Gunneridae</taxon>
        <taxon>Pentapetalae</taxon>
        <taxon>rosids</taxon>
        <taxon>fabids</taxon>
        <taxon>Fabales</taxon>
        <taxon>Quillajaceae</taxon>
        <taxon>Quillaja</taxon>
    </lineage>
</organism>
<reference evidence="2" key="1">
    <citation type="journal article" date="2023" name="Science">
        <title>Elucidation of the pathway for biosynthesis of saponin adjuvants from the soapbark tree.</title>
        <authorList>
            <person name="Reed J."/>
            <person name="Orme A."/>
            <person name="El-Demerdash A."/>
            <person name="Owen C."/>
            <person name="Martin L.B.B."/>
            <person name="Misra R.C."/>
            <person name="Kikuchi S."/>
            <person name="Rejzek M."/>
            <person name="Martin A.C."/>
            <person name="Harkess A."/>
            <person name="Leebens-Mack J."/>
            <person name="Louveau T."/>
            <person name="Stephenson M.J."/>
            <person name="Osbourn A."/>
        </authorList>
    </citation>
    <scope>NUCLEOTIDE SEQUENCE</scope>
    <source>
        <strain evidence="2">S10</strain>
    </source>
</reference>
<feature type="domain" description="DUF4218" evidence="1">
    <location>
        <begin position="1"/>
        <end position="70"/>
    </location>
</feature>
<accession>A0AAD7KPI1</accession>
<evidence type="ECO:0000259" key="1">
    <source>
        <dbReference type="Pfam" id="PF13960"/>
    </source>
</evidence>
<proteinExistence type="predicted"/>
<dbReference type="Proteomes" id="UP001163823">
    <property type="component" value="Unassembled WGS sequence"/>
</dbReference>
<dbReference type="PANTHER" id="PTHR48258:SF3">
    <property type="entry name" value="FK506-BINDING PROTEIN 4-LIKE ISOFORM X1"/>
    <property type="match status" value="1"/>
</dbReference>
<evidence type="ECO:0000313" key="3">
    <source>
        <dbReference type="Proteomes" id="UP001163823"/>
    </source>
</evidence>
<name>A0AAD7KPI1_QUISA</name>
<sequence length="71" mass="8344">MEHLLIHLPYEAKTGGPVQYRWMYPFERCMHSLEKKVRNKSCVEGSIAEAYIIQEISNFCSLYFGKDVQTK</sequence>
<comment type="caution">
    <text evidence="2">The sequence shown here is derived from an EMBL/GenBank/DDBJ whole genome shotgun (WGS) entry which is preliminary data.</text>
</comment>